<comment type="subcellular location">
    <subcellularLocation>
        <location evidence="1">Mitochondrion inner membrane</location>
        <topology evidence="1">Single-pass membrane protein</topology>
    </subcellularLocation>
</comment>
<accession>A0A9P4R2M5</accession>
<evidence type="ECO:0000256" key="4">
    <source>
        <dbReference type="ARBA" id="ARBA00022989"/>
    </source>
</evidence>
<proteinExistence type="predicted"/>
<keyword evidence="4 9" id="KW-1133">Transmembrane helix</keyword>
<evidence type="ECO:0000256" key="3">
    <source>
        <dbReference type="ARBA" id="ARBA00022792"/>
    </source>
</evidence>
<keyword evidence="2 9" id="KW-0812">Transmembrane</keyword>
<dbReference type="GO" id="GO:0043022">
    <property type="term" value="F:ribosome binding"/>
    <property type="evidence" value="ECO:0007669"/>
    <property type="project" value="InterPro"/>
</dbReference>
<evidence type="ECO:0000256" key="9">
    <source>
        <dbReference type="SAM" id="Phobius"/>
    </source>
</evidence>
<evidence type="ECO:0000256" key="5">
    <source>
        <dbReference type="ARBA" id="ARBA00023128"/>
    </source>
</evidence>
<keyword evidence="12" id="KW-1185">Reference proteome</keyword>
<name>A0A9P4R2M5_9PLEO</name>
<evidence type="ECO:0000313" key="12">
    <source>
        <dbReference type="Proteomes" id="UP000799444"/>
    </source>
</evidence>
<keyword evidence="5 7" id="KW-0496">Mitochondrion</keyword>
<dbReference type="AlphaFoldDB" id="A0A9P4R2M5"/>
<dbReference type="OrthoDB" id="73691at2759"/>
<evidence type="ECO:0000256" key="6">
    <source>
        <dbReference type="ARBA" id="ARBA00023136"/>
    </source>
</evidence>
<dbReference type="GO" id="GO:0005743">
    <property type="term" value="C:mitochondrial inner membrane"/>
    <property type="evidence" value="ECO:0007669"/>
    <property type="project" value="UniProtKB-SubCell"/>
</dbReference>
<evidence type="ECO:0000259" key="10">
    <source>
        <dbReference type="PROSITE" id="PS51758"/>
    </source>
</evidence>
<sequence length="364" mass="41085">MKPRPIQCLIKSQIGAQRPTSSVQCHRSFHTYRPAILATLNTHETASKYHPHPSRTRLQPHNHRFYASSSTSTATATPKSSPSKFPPRSSLKPTKPAAQPTNTDPLPPLSDKLNPPPETYAPPLSLPDRQPGQSRLSSLLATGKAYLAFYKTGVKRVWTTRQLSATLRRKPSSLLTRSEWQVVLRSRRDMLRLPAFGVVLLLFGEWVPLLVMWLTPVVPEACRIPGQVERVVRGVEGRRRERGRRVGLDGARMLVPPYRDVRLGELGHLDLLMLSARLDGHGRVWDWLFLTPPKWVLRMGLGRKLEYLRKDDELIERDGGKAAWQRMGRIELERACVERGMDVLGKSEVELRKALAGWFSGGSV</sequence>
<dbReference type="PANTHER" id="PTHR14009:SF1">
    <property type="entry name" value="MITOCHONDRIAL PROTON_CALCIUM EXCHANGER PROTEIN"/>
    <property type="match status" value="1"/>
</dbReference>
<keyword evidence="3" id="KW-0999">Mitochondrion inner membrane</keyword>
<feature type="domain" description="Letm1 RBD" evidence="10">
    <location>
        <begin position="187"/>
        <end position="364"/>
    </location>
</feature>
<gene>
    <name evidence="11" type="ORF">EJ04DRAFT_460407</name>
</gene>
<feature type="compositionally biased region" description="Low complexity" evidence="8">
    <location>
        <begin position="67"/>
        <end position="93"/>
    </location>
</feature>
<dbReference type="Proteomes" id="UP000799444">
    <property type="component" value="Unassembled WGS sequence"/>
</dbReference>
<evidence type="ECO:0000256" key="2">
    <source>
        <dbReference type="ARBA" id="ARBA00022692"/>
    </source>
</evidence>
<feature type="region of interest" description="Disordered" evidence="8">
    <location>
        <begin position="67"/>
        <end position="134"/>
    </location>
</feature>
<dbReference type="PANTHER" id="PTHR14009">
    <property type="entry name" value="LEUCINE ZIPPER-EF-HAND CONTAINING TRANSMEMBRANE PROTEIN"/>
    <property type="match status" value="1"/>
</dbReference>
<keyword evidence="6 9" id="KW-0472">Membrane</keyword>
<feature type="transmembrane region" description="Helical" evidence="9">
    <location>
        <begin position="193"/>
        <end position="214"/>
    </location>
</feature>
<evidence type="ECO:0000313" key="11">
    <source>
        <dbReference type="EMBL" id="KAF2738032.1"/>
    </source>
</evidence>
<reference evidence="11" key="1">
    <citation type="journal article" date="2020" name="Stud. Mycol.">
        <title>101 Dothideomycetes genomes: a test case for predicting lifestyles and emergence of pathogens.</title>
        <authorList>
            <person name="Haridas S."/>
            <person name="Albert R."/>
            <person name="Binder M."/>
            <person name="Bloem J."/>
            <person name="Labutti K."/>
            <person name="Salamov A."/>
            <person name="Andreopoulos B."/>
            <person name="Baker S."/>
            <person name="Barry K."/>
            <person name="Bills G."/>
            <person name="Bluhm B."/>
            <person name="Cannon C."/>
            <person name="Castanera R."/>
            <person name="Culley D."/>
            <person name="Daum C."/>
            <person name="Ezra D."/>
            <person name="Gonzalez J."/>
            <person name="Henrissat B."/>
            <person name="Kuo A."/>
            <person name="Liang C."/>
            <person name="Lipzen A."/>
            <person name="Lutzoni F."/>
            <person name="Magnuson J."/>
            <person name="Mondo S."/>
            <person name="Nolan M."/>
            <person name="Ohm R."/>
            <person name="Pangilinan J."/>
            <person name="Park H.-J."/>
            <person name="Ramirez L."/>
            <person name="Alfaro M."/>
            <person name="Sun H."/>
            <person name="Tritt A."/>
            <person name="Yoshinaga Y."/>
            <person name="Zwiers L.-H."/>
            <person name="Turgeon B."/>
            <person name="Goodwin S."/>
            <person name="Spatafora J."/>
            <person name="Crous P."/>
            <person name="Grigoriev I."/>
        </authorList>
    </citation>
    <scope>NUCLEOTIDE SEQUENCE</scope>
    <source>
        <strain evidence="11">CBS 125425</strain>
    </source>
</reference>
<organism evidence="11 12">
    <name type="scientific">Polyplosphaeria fusca</name>
    <dbReference type="NCBI Taxonomy" id="682080"/>
    <lineage>
        <taxon>Eukaryota</taxon>
        <taxon>Fungi</taxon>
        <taxon>Dikarya</taxon>
        <taxon>Ascomycota</taxon>
        <taxon>Pezizomycotina</taxon>
        <taxon>Dothideomycetes</taxon>
        <taxon>Pleosporomycetidae</taxon>
        <taxon>Pleosporales</taxon>
        <taxon>Tetraplosphaeriaceae</taxon>
        <taxon>Polyplosphaeria</taxon>
    </lineage>
</organism>
<dbReference type="EMBL" id="ML996112">
    <property type="protein sequence ID" value="KAF2738032.1"/>
    <property type="molecule type" value="Genomic_DNA"/>
</dbReference>
<evidence type="ECO:0000256" key="8">
    <source>
        <dbReference type="SAM" id="MobiDB-lite"/>
    </source>
</evidence>
<dbReference type="Pfam" id="PF07766">
    <property type="entry name" value="LETM1_RBD"/>
    <property type="match status" value="1"/>
</dbReference>
<dbReference type="InterPro" id="IPR033122">
    <property type="entry name" value="LETM1-like_RBD"/>
</dbReference>
<dbReference type="InterPro" id="IPR044202">
    <property type="entry name" value="LETM1/MDM38-like"/>
</dbReference>
<evidence type="ECO:0000256" key="7">
    <source>
        <dbReference type="PROSITE-ProRule" id="PRU01094"/>
    </source>
</evidence>
<dbReference type="PROSITE" id="PS51758">
    <property type="entry name" value="LETM1_RBD"/>
    <property type="match status" value="1"/>
</dbReference>
<dbReference type="GO" id="GO:0030003">
    <property type="term" value="P:intracellular monoatomic cation homeostasis"/>
    <property type="evidence" value="ECO:0007669"/>
    <property type="project" value="TreeGrafter"/>
</dbReference>
<comment type="caution">
    <text evidence="11">The sequence shown here is derived from an EMBL/GenBank/DDBJ whole genome shotgun (WGS) entry which is preliminary data.</text>
</comment>
<protein>
    <recommendedName>
        <fullName evidence="10">Letm1 RBD domain-containing protein</fullName>
    </recommendedName>
</protein>
<evidence type="ECO:0000256" key="1">
    <source>
        <dbReference type="ARBA" id="ARBA00004434"/>
    </source>
</evidence>